<organism evidence="5 6">
    <name type="scientific">Agromyces flavus</name>
    <dbReference type="NCBI Taxonomy" id="589382"/>
    <lineage>
        <taxon>Bacteria</taxon>
        <taxon>Bacillati</taxon>
        <taxon>Actinomycetota</taxon>
        <taxon>Actinomycetes</taxon>
        <taxon>Micrococcales</taxon>
        <taxon>Microbacteriaceae</taxon>
        <taxon>Agromyces</taxon>
    </lineage>
</organism>
<evidence type="ECO:0000256" key="1">
    <source>
        <dbReference type="ARBA" id="ARBA00022729"/>
    </source>
</evidence>
<keyword evidence="7" id="KW-1185">Reference proteome</keyword>
<evidence type="ECO:0000259" key="3">
    <source>
        <dbReference type="SMART" id="SM00062"/>
    </source>
</evidence>
<dbReference type="InterPro" id="IPR001638">
    <property type="entry name" value="Solute-binding_3/MltF_N"/>
</dbReference>
<gene>
    <name evidence="4" type="ORF">BCL57_002973</name>
    <name evidence="5" type="ORF">SAMN04489721_0431</name>
</gene>
<dbReference type="SUPFAM" id="SSF53850">
    <property type="entry name" value="Periplasmic binding protein-like II"/>
    <property type="match status" value="1"/>
</dbReference>
<dbReference type="STRING" id="589382.SAMN04489721_0431"/>
<evidence type="ECO:0000313" key="7">
    <source>
        <dbReference type="Proteomes" id="UP000893823"/>
    </source>
</evidence>
<evidence type="ECO:0000313" key="4">
    <source>
        <dbReference type="EMBL" id="MCP2368797.1"/>
    </source>
</evidence>
<evidence type="ECO:0000256" key="2">
    <source>
        <dbReference type="SAM" id="SignalP"/>
    </source>
</evidence>
<feature type="chain" id="PRO_5009254487" evidence="2">
    <location>
        <begin position="26"/>
        <end position="299"/>
    </location>
</feature>
<dbReference type="RefSeq" id="WP_092668884.1">
    <property type="nucleotide sequence ID" value="NZ_BMDN01000005.1"/>
</dbReference>
<dbReference type="Proteomes" id="UP000893823">
    <property type="component" value="Unassembled WGS sequence"/>
</dbReference>
<dbReference type="PANTHER" id="PTHR35936">
    <property type="entry name" value="MEMBRANE-BOUND LYTIC MUREIN TRANSGLYCOSYLASE F"/>
    <property type="match status" value="1"/>
</dbReference>
<dbReference type="PANTHER" id="PTHR35936:SF17">
    <property type="entry name" value="ARGININE-BINDING EXTRACELLULAR PROTEIN ARTP"/>
    <property type="match status" value="1"/>
</dbReference>
<dbReference type="EMBL" id="SODL02000005">
    <property type="protein sequence ID" value="MCP2368797.1"/>
    <property type="molecule type" value="Genomic_DNA"/>
</dbReference>
<feature type="signal peptide" evidence="2">
    <location>
        <begin position="1"/>
        <end position="25"/>
    </location>
</feature>
<proteinExistence type="predicted"/>
<dbReference type="AlphaFoldDB" id="A0A1H1MJP7"/>
<sequence>MRTRLVAVPAAFAAAALLLTGCVDNSSTGGTGSTSAPEASIAADDAAVALLPDDVAESGTLIVGIDPTYPPNEFKDADGNPTGWGAELAEAVAAKLGLEAEFQVAKFDNIIPSIKGGKADIGVSSFTDTVEREEQVDFVNYYEAGIMWASAKGNEVDPDNACGLKVAVQATTYEDTDEVPAKSDACVAAGKDPIEKVPFDTQDAATNAVALGQADALSADSPVTLYAIQQTGDKLQAAGESFDVAPYGIAVGKDRGLTEAIQAAMQSLVDDGTYGDILEEWGVADGGIDEITINAAGQG</sequence>
<evidence type="ECO:0000313" key="6">
    <source>
        <dbReference type="Proteomes" id="UP000199482"/>
    </source>
</evidence>
<reference evidence="6" key="1">
    <citation type="submission" date="2016-10" db="EMBL/GenBank/DDBJ databases">
        <authorList>
            <person name="Varghese N."/>
            <person name="Submissions S."/>
        </authorList>
    </citation>
    <scope>NUCLEOTIDE SEQUENCE [LARGE SCALE GENOMIC DNA]</scope>
    <source>
        <strain evidence="6">CPCC 202695</strain>
    </source>
</reference>
<dbReference type="Proteomes" id="UP000199482">
    <property type="component" value="Chromosome I"/>
</dbReference>
<evidence type="ECO:0000313" key="5">
    <source>
        <dbReference type="EMBL" id="SDR86956.1"/>
    </source>
</evidence>
<dbReference type="EMBL" id="LT629755">
    <property type="protein sequence ID" value="SDR86956.1"/>
    <property type="molecule type" value="Genomic_DNA"/>
</dbReference>
<name>A0A1H1MJP7_9MICO</name>
<keyword evidence="1 2" id="KW-0732">Signal</keyword>
<dbReference type="PROSITE" id="PS51257">
    <property type="entry name" value="PROKAR_LIPOPROTEIN"/>
    <property type="match status" value="1"/>
</dbReference>
<dbReference type="Gene3D" id="3.40.190.10">
    <property type="entry name" value="Periplasmic binding protein-like II"/>
    <property type="match status" value="2"/>
</dbReference>
<feature type="domain" description="Solute-binding protein family 3/N-terminal" evidence="3">
    <location>
        <begin position="60"/>
        <end position="285"/>
    </location>
</feature>
<accession>A0A1H1MJP7</accession>
<reference evidence="4" key="3">
    <citation type="submission" date="2022-06" db="EMBL/GenBank/DDBJ databases">
        <title>Genomic Encyclopedia of Type Strains, Phase III (KMG-III): the genomes of soil and plant-associated and newly described type strains.</title>
        <authorList>
            <person name="Whitman W."/>
        </authorList>
    </citation>
    <scope>NUCLEOTIDE SEQUENCE</scope>
    <source>
        <strain evidence="4">CPCC 202695</strain>
    </source>
</reference>
<dbReference type="SMART" id="SM00062">
    <property type="entry name" value="PBPb"/>
    <property type="match status" value="1"/>
</dbReference>
<dbReference type="CDD" id="cd01004">
    <property type="entry name" value="PBP2_MidA_like"/>
    <property type="match status" value="1"/>
</dbReference>
<reference evidence="5" key="2">
    <citation type="submission" date="2016-10" db="EMBL/GenBank/DDBJ databases">
        <authorList>
            <person name="de Groot N.N."/>
        </authorList>
    </citation>
    <scope>NUCLEOTIDE SEQUENCE [LARGE SCALE GENOMIC DNA]</scope>
    <source>
        <strain evidence="5">CPCC 202695</strain>
    </source>
</reference>
<dbReference type="OrthoDB" id="4633994at2"/>
<protein>
    <submittedName>
        <fullName evidence="5">Amino acid ABC transporter substrate-binding protein, PAAT family</fullName>
    </submittedName>
    <submittedName>
        <fullName evidence="4">Polar amino acid transport system substrate-binding protein</fullName>
    </submittedName>
</protein>
<dbReference type="Pfam" id="PF00497">
    <property type="entry name" value="SBP_bac_3"/>
    <property type="match status" value="1"/>
</dbReference>